<sequence>MAVGQNAARVMDGGYGMHASASFGSPTLDQFCLNCDRDVNVDGESCNSELGVFCGKNCYWSFALDTANMRERIRAAAVNKNANAGRTDARAPRQSTRVTGKTNDAFQKHPSQDGMRPLTKETMDEHSNAIYHYQAFVVGTTTAAPQAEKSQGAGAWRKNSR</sequence>
<keyword evidence="3" id="KW-1185">Reference proteome</keyword>
<reference evidence="3" key="1">
    <citation type="journal article" date="2019" name="Nat. Commun.">
        <title>Expansion of phycobilisome linker gene families in mesophilic red algae.</title>
        <authorList>
            <person name="Lee J."/>
            <person name="Kim D."/>
            <person name="Bhattacharya D."/>
            <person name="Yoon H.S."/>
        </authorList>
    </citation>
    <scope>NUCLEOTIDE SEQUENCE [LARGE SCALE GENOMIC DNA]</scope>
    <source>
        <strain evidence="3">CCMP 1328</strain>
    </source>
</reference>
<dbReference type="AlphaFoldDB" id="A0A5J4YSS2"/>
<gene>
    <name evidence="2" type="ORF">FVE85_4240</name>
</gene>
<name>A0A5J4YSS2_PORPP</name>
<evidence type="ECO:0000256" key="1">
    <source>
        <dbReference type="SAM" id="MobiDB-lite"/>
    </source>
</evidence>
<comment type="caution">
    <text evidence="2">The sequence shown here is derived from an EMBL/GenBank/DDBJ whole genome shotgun (WGS) entry which is preliminary data.</text>
</comment>
<evidence type="ECO:0000313" key="3">
    <source>
        <dbReference type="Proteomes" id="UP000324585"/>
    </source>
</evidence>
<feature type="compositionally biased region" description="Polar residues" evidence="1">
    <location>
        <begin position="93"/>
        <end position="105"/>
    </location>
</feature>
<organism evidence="2 3">
    <name type="scientific">Porphyridium purpureum</name>
    <name type="common">Red alga</name>
    <name type="synonym">Porphyridium cruentum</name>
    <dbReference type="NCBI Taxonomy" id="35688"/>
    <lineage>
        <taxon>Eukaryota</taxon>
        <taxon>Rhodophyta</taxon>
        <taxon>Bangiophyceae</taxon>
        <taxon>Porphyridiales</taxon>
        <taxon>Porphyridiaceae</taxon>
        <taxon>Porphyridium</taxon>
    </lineage>
</organism>
<proteinExistence type="predicted"/>
<feature type="region of interest" description="Disordered" evidence="1">
    <location>
        <begin position="83"/>
        <end position="116"/>
    </location>
</feature>
<dbReference type="Proteomes" id="UP000324585">
    <property type="component" value="Unassembled WGS sequence"/>
</dbReference>
<dbReference type="EMBL" id="VRMN01000005">
    <property type="protein sequence ID" value="KAA8494265.1"/>
    <property type="molecule type" value="Genomic_DNA"/>
</dbReference>
<protein>
    <submittedName>
        <fullName evidence="2">Uncharacterized protein</fullName>
    </submittedName>
</protein>
<evidence type="ECO:0000313" key="2">
    <source>
        <dbReference type="EMBL" id="KAA8494265.1"/>
    </source>
</evidence>
<accession>A0A5J4YSS2</accession>